<dbReference type="EMBL" id="BARV01001408">
    <property type="protein sequence ID" value="GAH95854.1"/>
    <property type="molecule type" value="Genomic_DNA"/>
</dbReference>
<evidence type="ECO:0000256" key="1">
    <source>
        <dbReference type="ARBA" id="ARBA00022729"/>
    </source>
</evidence>
<keyword evidence="4" id="KW-0443">Lipid metabolism</keyword>
<dbReference type="InterPro" id="IPR047803">
    <property type="entry name" value="DCD1A/B-like"/>
</dbReference>
<keyword evidence="2" id="KW-0378">Hydrolase</keyword>
<proteinExistence type="predicted"/>
<evidence type="ECO:0000313" key="6">
    <source>
        <dbReference type="EMBL" id="GAH95854.1"/>
    </source>
</evidence>
<sequence>MDRKSLLKVVVIGVFALGLAIGVSSAEIEATTEKGTIRATEDGKGYRFDKNGWIYVHIEGEPYERGFQHGYLVASELDEILESLKYLTYWNTGKRWDFFAEAGEKLFVPRIDEEFLEEMKGIAEGAQSAGVDITWQEVLAWNGYFELTGYWWPNEKAGKFAKGDQTDKDHCSAFIATGSATKEGRIVMAHNSWDAFEQGQFFNLILDIQPAEGHRIFMQSVPGYIHSMADFFVTDAGIMGTETTIGGFGDYDPNEVPEFFRVRKAMQYADDLDEFVKMMEKKNNGGYANSWLLADADTGEIMRLELGLNYQNVERKTDGYFVGFNAPVDPRIRNLECSNTGYADIRMPTGARRVRLTQLMEEHYGEIDVEVAQEVLADHYDVYLQKENNPCSRTVEGHYELDRFEYWGARLPYQPAGAVDGKVMDSNMAK</sequence>
<dbReference type="PANTHER" id="PTHR35190">
    <property type="entry name" value="PROTEIN DCD1B"/>
    <property type="match status" value="1"/>
</dbReference>
<dbReference type="InterPro" id="IPR047794">
    <property type="entry name" value="C45_proenzyme-like"/>
</dbReference>
<keyword evidence="5" id="KW-0325">Glycoprotein</keyword>
<feature type="non-terminal residue" evidence="6">
    <location>
        <position position="430"/>
    </location>
</feature>
<accession>X1L091</accession>
<evidence type="ECO:0000256" key="5">
    <source>
        <dbReference type="ARBA" id="ARBA00023180"/>
    </source>
</evidence>
<dbReference type="InterPro" id="IPR007000">
    <property type="entry name" value="PLipase_B-like"/>
</dbReference>
<keyword evidence="1" id="KW-0732">Signal</keyword>
<evidence type="ECO:0000256" key="3">
    <source>
        <dbReference type="ARBA" id="ARBA00022963"/>
    </source>
</evidence>
<organism evidence="6">
    <name type="scientific">marine sediment metagenome</name>
    <dbReference type="NCBI Taxonomy" id="412755"/>
    <lineage>
        <taxon>unclassified sequences</taxon>
        <taxon>metagenomes</taxon>
        <taxon>ecological metagenomes</taxon>
    </lineage>
</organism>
<keyword evidence="3" id="KW-0442">Lipid degradation</keyword>
<evidence type="ECO:0000256" key="4">
    <source>
        <dbReference type="ARBA" id="ARBA00023098"/>
    </source>
</evidence>
<dbReference type="NCBIfam" id="NF040521">
    <property type="entry name" value="C45_proenzyme"/>
    <property type="match status" value="1"/>
</dbReference>
<dbReference type="GO" id="GO:0016042">
    <property type="term" value="P:lipid catabolic process"/>
    <property type="evidence" value="ECO:0007669"/>
    <property type="project" value="UniProtKB-KW"/>
</dbReference>
<dbReference type="Pfam" id="PF04916">
    <property type="entry name" value="Phospholip_B"/>
    <property type="match status" value="1"/>
</dbReference>
<dbReference type="Gene3D" id="3.60.60.30">
    <property type="match status" value="1"/>
</dbReference>
<evidence type="ECO:0000256" key="2">
    <source>
        <dbReference type="ARBA" id="ARBA00022801"/>
    </source>
</evidence>
<gene>
    <name evidence="6" type="ORF">S06H3_04111</name>
</gene>
<reference evidence="6" key="1">
    <citation type="journal article" date="2014" name="Front. Microbiol.">
        <title>High frequency of phylogenetically diverse reductive dehalogenase-homologous genes in deep subseafloor sedimentary metagenomes.</title>
        <authorList>
            <person name="Kawai M."/>
            <person name="Futagami T."/>
            <person name="Toyoda A."/>
            <person name="Takaki Y."/>
            <person name="Nishi S."/>
            <person name="Hori S."/>
            <person name="Arai W."/>
            <person name="Tsubouchi T."/>
            <person name="Morono Y."/>
            <person name="Uchiyama I."/>
            <person name="Ito T."/>
            <person name="Fujiyama A."/>
            <person name="Inagaki F."/>
            <person name="Takami H."/>
        </authorList>
    </citation>
    <scope>NUCLEOTIDE SEQUENCE</scope>
    <source>
        <strain evidence="6">Expedition CK06-06</strain>
    </source>
</reference>
<dbReference type="PANTHER" id="PTHR35190:SF2">
    <property type="entry name" value="PROTEIN DCD1B"/>
    <property type="match status" value="1"/>
</dbReference>
<comment type="caution">
    <text evidence="6">The sequence shown here is derived from an EMBL/GenBank/DDBJ whole genome shotgun (WGS) entry which is preliminary data.</text>
</comment>
<dbReference type="GO" id="GO:0004620">
    <property type="term" value="F:phospholipase activity"/>
    <property type="evidence" value="ECO:0007669"/>
    <property type="project" value="InterPro"/>
</dbReference>
<protein>
    <submittedName>
        <fullName evidence="6">Uncharacterized protein</fullName>
    </submittedName>
</protein>
<name>X1L091_9ZZZZ</name>
<dbReference type="AlphaFoldDB" id="X1L091"/>